<name>A0A8T0HKW7_CERPU</name>
<sequence length="72" mass="7804">MPGGSCGSVGGIIDIQVADAGAEQDFLMQLPVMKAVGVVEARSCRRGPPTRFGGRTSWLWEWIIWIVSLQSQ</sequence>
<organism evidence="1 2">
    <name type="scientific">Ceratodon purpureus</name>
    <name type="common">Fire moss</name>
    <name type="synonym">Dicranum purpureum</name>
    <dbReference type="NCBI Taxonomy" id="3225"/>
    <lineage>
        <taxon>Eukaryota</taxon>
        <taxon>Viridiplantae</taxon>
        <taxon>Streptophyta</taxon>
        <taxon>Embryophyta</taxon>
        <taxon>Bryophyta</taxon>
        <taxon>Bryophytina</taxon>
        <taxon>Bryopsida</taxon>
        <taxon>Dicranidae</taxon>
        <taxon>Pseudoditrichales</taxon>
        <taxon>Ditrichaceae</taxon>
        <taxon>Ceratodon</taxon>
    </lineage>
</organism>
<evidence type="ECO:0000313" key="2">
    <source>
        <dbReference type="Proteomes" id="UP000822688"/>
    </source>
</evidence>
<keyword evidence="2" id="KW-1185">Reference proteome</keyword>
<evidence type="ECO:0000313" key="1">
    <source>
        <dbReference type="EMBL" id="KAG0571461.1"/>
    </source>
</evidence>
<gene>
    <name evidence="1" type="ORF">KC19_VG013200</name>
</gene>
<reference evidence="1" key="1">
    <citation type="submission" date="2020-06" db="EMBL/GenBank/DDBJ databases">
        <title>WGS assembly of Ceratodon purpureus strain R40.</title>
        <authorList>
            <person name="Carey S.B."/>
            <person name="Jenkins J."/>
            <person name="Shu S."/>
            <person name="Lovell J.T."/>
            <person name="Sreedasyam A."/>
            <person name="Maumus F."/>
            <person name="Tiley G.P."/>
            <person name="Fernandez-Pozo N."/>
            <person name="Barry K."/>
            <person name="Chen C."/>
            <person name="Wang M."/>
            <person name="Lipzen A."/>
            <person name="Daum C."/>
            <person name="Saski C.A."/>
            <person name="Payton A.C."/>
            <person name="Mcbreen J.C."/>
            <person name="Conrad R.E."/>
            <person name="Kollar L.M."/>
            <person name="Olsson S."/>
            <person name="Huttunen S."/>
            <person name="Landis J.B."/>
            <person name="Wickett N.J."/>
            <person name="Johnson M.G."/>
            <person name="Rensing S.A."/>
            <person name="Grimwood J."/>
            <person name="Schmutz J."/>
            <person name="Mcdaniel S.F."/>
        </authorList>
    </citation>
    <scope>NUCLEOTIDE SEQUENCE</scope>
    <source>
        <strain evidence="1">R40</strain>
    </source>
</reference>
<comment type="caution">
    <text evidence="1">The sequence shown here is derived from an EMBL/GenBank/DDBJ whole genome shotgun (WGS) entry which is preliminary data.</text>
</comment>
<dbReference type="Proteomes" id="UP000822688">
    <property type="component" value="Chromosome V"/>
</dbReference>
<proteinExistence type="predicted"/>
<dbReference type="AlphaFoldDB" id="A0A8T0HKW7"/>
<accession>A0A8T0HKW7</accession>
<protein>
    <submittedName>
        <fullName evidence="1">Uncharacterized protein</fullName>
    </submittedName>
</protein>
<dbReference type="EMBL" id="CM026426">
    <property type="protein sequence ID" value="KAG0571461.1"/>
    <property type="molecule type" value="Genomic_DNA"/>
</dbReference>